<dbReference type="EnsemblPlants" id="PGSC0003DMT400096703">
    <property type="protein sequence ID" value="PGSC0003DMT400096703"/>
    <property type="gene ID" value="PGSC0003DMG400046274"/>
</dbReference>
<dbReference type="PaxDb" id="4113-PGSC0003DMT400096703"/>
<evidence type="ECO:0000313" key="2">
    <source>
        <dbReference type="EnsemblPlants" id="PGSC0003DMT400096703"/>
    </source>
</evidence>
<keyword evidence="3" id="KW-1185">Reference proteome</keyword>
<reference evidence="3" key="1">
    <citation type="journal article" date="2011" name="Nature">
        <title>Genome sequence and analysis of the tuber crop potato.</title>
        <authorList>
            <consortium name="The Potato Genome Sequencing Consortium"/>
        </authorList>
    </citation>
    <scope>NUCLEOTIDE SEQUENCE [LARGE SCALE GENOMIC DNA]</scope>
    <source>
        <strain evidence="3">cv. DM1-3 516 R44</strain>
    </source>
</reference>
<organism evidence="2 3">
    <name type="scientific">Solanum tuberosum</name>
    <name type="common">Potato</name>
    <dbReference type="NCBI Taxonomy" id="4113"/>
    <lineage>
        <taxon>Eukaryota</taxon>
        <taxon>Viridiplantae</taxon>
        <taxon>Streptophyta</taxon>
        <taxon>Embryophyta</taxon>
        <taxon>Tracheophyta</taxon>
        <taxon>Spermatophyta</taxon>
        <taxon>Magnoliopsida</taxon>
        <taxon>eudicotyledons</taxon>
        <taxon>Gunneridae</taxon>
        <taxon>Pentapetalae</taxon>
        <taxon>asterids</taxon>
        <taxon>lamiids</taxon>
        <taxon>Solanales</taxon>
        <taxon>Solanaceae</taxon>
        <taxon>Solanoideae</taxon>
        <taxon>Solaneae</taxon>
        <taxon>Solanum</taxon>
    </lineage>
</organism>
<evidence type="ECO:0000313" key="3">
    <source>
        <dbReference type="Proteomes" id="UP000011115"/>
    </source>
</evidence>
<accession>M1DZ22</accession>
<dbReference type="Proteomes" id="UP000011115">
    <property type="component" value="Unassembled WGS sequence"/>
</dbReference>
<feature type="region of interest" description="Disordered" evidence="1">
    <location>
        <begin position="135"/>
        <end position="156"/>
    </location>
</feature>
<evidence type="ECO:0000256" key="1">
    <source>
        <dbReference type="SAM" id="MobiDB-lite"/>
    </source>
</evidence>
<dbReference type="HOGENOM" id="CLU_1689831_0_0_1"/>
<sequence length="156" mass="17898">MQEKGEEEKQDSPRTIDFCCRFAKELILQGQFWQHGQDDVSALRLIVIIMLLRRAIRGHPARRNVEEQELPNAPEVNPQGKVIIMLLRRAIRGHPARRNVEEQDLPNAPEVNPQGKVTNAEFREAIRMLSQVVTNQVGQQRGARQEEDDTSRIQSS</sequence>
<dbReference type="AlphaFoldDB" id="M1DZ22"/>
<dbReference type="InParanoid" id="M1DZ22"/>
<reference evidence="2" key="2">
    <citation type="submission" date="2015-06" db="UniProtKB">
        <authorList>
            <consortium name="EnsemblPlants"/>
        </authorList>
    </citation>
    <scope>IDENTIFICATION</scope>
    <source>
        <strain evidence="2">DM1-3 516 R44</strain>
    </source>
</reference>
<proteinExistence type="predicted"/>
<name>M1DZ22_SOLTU</name>
<protein>
    <submittedName>
        <fullName evidence="2">Gag-pol polyprotein</fullName>
    </submittedName>
</protein>
<dbReference type="Gramene" id="PGSC0003DMT400096703">
    <property type="protein sequence ID" value="PGSC0003DMT400096703"/>
    <property type="gene ID" value="PGSC0003DMG400046274"/>
</dbReference>